<evidence type="ECO:0000256" key="1">
    <source>
        <dbReference type="SAM" id="MobiDB-lite"/>
    </source>
</evidence>
<feature type="region of interest" description="Disordered" evidence="1">
    <location>
        <begin position="49"/>
        <end position="68"/>
    </location>
</feature>
<reference evidence="3" key="1">
    <citation type="submission" date="2015-01" db="EMBL/GenBank/DDBJ databases">
        <authorList>
            <person name="Aksoy S."/>
            <person name="Warren W."/>
            <person name="Wilson R.K."/>
        </authorList>
    </citation>
    <scope>NUCLEOTIDE SEQUENCE [LARGE SCALE GENOMIC DNA]</scope>
    <source>
        <strain evidence="3">IAEA</strain>
    </source>
</reference>
<proteinExistence type="predicted"/>
<dbReference type="EMBL" id="JXJN01017080">
    <property type="status" value="NOT_ANNOTATED_CDS"/>
    <property type="molecule type" value="Genomic_DNA"/>
</dbReference>
<sequence>MAYTTFSNLLRLFELDRHLRRLKSDKKGYIVRDFLPLTTLCFERNEPVSSTELHSLGTGPRRPPKVIV</sequence>
<accession>A0A1B0BMX5</accession>
<keyword evidence="3" id="KW-1185">Reference proteome</keyword>
<organism evidence="2 3">
    <name type="scientific">Glossina palpalis gambiensis</name>
    <dbReference type="NCBI Taxonomy" id="67801"/>
    <lineage>
        <taxon>Eukaryota</taxon>
        <taxon>Metazoa</taxon>
        <taxon>Ecdysozoa</taxon>
        <taxon>Arthropoda</taxon>
        <taxon>Hexapoda</taxon>
        <taxon>Insecta</taxon>
        <taxon>Pterygota</taxon>
        <taxon>Neoptera</taxon>
        <taxon>Endopterygota</taxon>
        <taxon>Diptera</taxon>
        <taxon>Brachycera</taxon>
        <taxon>Muscomorpha</taxon>
        <taxon>Hippoboscoidea</taxon>
        <taxon>Glossinidae</taxon>
        <taxon>Glossina</taxon>
    </lineage>
</organism>
<dbReference type="EnsemblMetazoa" id="GPPI035120-RA">
    <property type="protein sequence ID" value="GPPI035120-PA"/>
    <property type="gene ID" value="GPPI035120"/>
</dbReference>
<name>A0A1B0BMX5_9MUSC</name>
<reference evidence="2" key="2">
    <citation type="submission" date="2020-05" db="UniProtKB">
        <authorList>
            <consortium name="EnsemblMetazoa"/>
        </authorList>
    </citation>
    <scope>IDENTIFICATION</scope>
    <source>
        <strain evidence="2">IAEA</strain>
    </source>
</reference>
<evidence type="ECO:0000313" key="3">
    <source>
        <dbReference type="Proteomes" id="UP000092460"/>
    </source>
</evidence>
<evidence type="ECO:0000313" key="2">
    <source>
        <dbReference type="EnsemblMetazoa" id="GPPI035120-PA"/>
    </source>
</evidence>
<dbReference type="Proteomes" id="UP000092460">
    <property type="component" value="Unassembled WGS sequence"/>
</dbReference>
<protein>
    <submittedName>
        <fullName evidence="2">Uncharacterized protein</fullName>
    </submittedName>
</protein>
<dbReference type="AlphaFoldDB" id="A0A1B0BMX5"/>
<dbReference type="VEuPathDB" id="VectorBase:GPPI035120"/>